<evidence type="ECO:0000313" key="1">
    <source>
        <dbReference type="Ensembl" id="ENSCRFP00000006438.1"/>
    </source>
</evidence>
<dbReference type="AlphaFoldDB" id="A0A8C3QHY6"/>
<accession>A0A8C3QHY6</accession>
<proteinExistence type="predicted"/>
<dbReference type="Proteomes" id="UP000694396">
    <property type="component" value="Unplaced"/>
</dbReference>
<reference evidence="1" key="2">
    <citation type="submission" date="2025-09" db="UniProtKB">
        <authorList>
            <consortium name="Ensembl"/>
        </authorList>
    </citation>
    <scope>IDENTIFICATION</scope>
</reference>
<protein>
    <submittedName>
        <fullName evidence="1">Uncharacterized protein</fullName>
    </submittedName>
</protein>
<keyword evidence="2" id="KW-1185">Reference proteome</keyword>
<dbReference type="Ensembl" id="ENSCRFT00000006673.1">
    <property type="protein sequence ID" value="ENSCRFP00000006438.1"/>
    <property type="gene ID" value="ENSCRFG00000005141.1"/>
</dbReference>
<reference evidence="1" key="1">
    <citation type="submission" date="2025-08" db="UniProtKB">
        <authorList>
            <consortium name="Ensembl"/>
        </authorList>
    </citation>
    <scope>IDENTIFICATION</scope>
</reference>
<organism evidence="1 2">
    <name type="scientific">Cyanoderma ruficeps</name>
    <name type="common">rufous-capped babbler</name>
    <dbReference type="NCBI Taxonomy" id="181631"/>
    <lineage>
        <taxon>Eukaryota</taxon>
        <taxon>Metazoa</taxon>
        <taxon>Chordata</taxon>
        <taxon>Craniata</taxon>
        <taxon>Vertebrata</taxon>
        <taxon>Euteleostomi</taxon>
        <taxon>Archelosauria</taxon>
        <taxon>Archosauria</taxon>
        <taxon>Dinosauria</taxon>
        <taxon>Saurischia</taxon>
        <taxon>Theropoda</taxon>
        <taxon>Coelurosauria</taxon>
        <taxon>Aves</taxon>
        <taxon>Neognathae</taxon>
        <taxon>Neoaves</taxon>
        <taxon>Telluraves</taxon>
        <taxon>Australaves</taxon>
        <taxon>Passeriformes</taxon>
        <taxon>Sylvioidea</taxon>
        <taxon>Timaliidae</taxon>
        <taxon>Cyanoderma</taxon>
    </lineage>
</organism>
<evidence type="ECO:0000313" key="2">
    <source>
        <dbReference type="Proteomes" id="UP000694396"/>
    </source>
</evidence>
<name>A0A8C3QHY6_9PASS</name>
<sequence length="104" mass="10797">MACHCQCQLPSGSLNLPAASSGAATPVPMGSQVLVPNVLGTVGCPQTFFLLWEQRGSCSQGHLGVGHLGVPSPMSLGWLPGTFTLRVPDSSTHHVGFPSCQHHP</sequence>